<accession>A0A0P9N380</accession>
<dbReference type="PATRIC" id="fig|264450.4.peg.2587"/>
<dbReference type="EMBL" id="LJQD01000432">
    <property type="protein sequence ID" value="KPW91796.1"/>
    <property type="molecule type" value="Genomic_DNA"/>
</dbReference>
<comment type="caution">
    <text evidence="1">The sequence shown here is derived from an EMBL/GenBank/DDBJ whole genome shotgun (WGS) entry which is preliminary data.</text>
</comment>
<reference evidence="1 2" key="1">
    <citation type="submission" date="2015-09" db="EMBL/GenBank/DDBJ databases">
        <title>Genome announcement of multiple Pseudomonas syringae strains.</title>
        <authorList>
            <person name="Thakur S."/>
            <person name="Wang P.W."/>
            <person name="Gong Y."/>
            <person name="Weir B.S."/>
            <person name="Guttman D.S."/>
        </authorList>
    </citation>
    <scope>NUCLEOTIDE SEQUENCE [LARGE SCALE GENOMIC DNA]</scope>
    <source>
        <strain evidence="1 2">ICMP9419</strain>
    </source>
</reference>
<evidence type="ECO:0000313" key="1">
    <source>
        <dbReference type="EMBL" id="KPW91796.1"/>
    </source>
</evidence>
<gene>
    <name evidence="1" type="ORF">ALO79_02154</name>
</gene>
<dbReference type="AlphaFoldDB" id="A0A0P9N380"/>
<dbReference type="Proteomes" id="UP000050381">
    <property type="component" value="Unassembled WGS sequence"/>
</dbReference>
<name>A0A0P9N380_PSESX</name>
<evidence type="ECO:0000313" key="2">
    <source>
        <dbReference type="Proteomes" id="UP000050381"/>
    </source>
</evidence>
<sequence>MTSPEACPCLGCDGCGRAPSKAKRIHQGKRYCSTCYSRLFRRRMCGCGNFARLPVFDLAARCRICRQADPCVRCGRTNFPIGLQSAYGPVCKVCAPHFRPVKTCEICGALSLRVATNSKTGQLMCSKCSAPPSGTCVSCRRYRVLTTGKDGVRLCKACATHEICKCQSCDADIPAGRGRECEACSRTRTFTNRLNINVKGFSSVEFEGLFRRFGEWLLSFSGPHNAALRINVHYKFFREIEVTWGRVPGYQDLLGHFSASGLRRAENPMRWLVQTGVVSTDEALRKQSSEWRRVKQVLAEVSAPWPASLLGGYFKVLSARLEQGRTSILSVRLALRAAASFLISCDLAAGTFPVQKDLETYWRASPGQVAALTGFASYLNRHHALQLDAQPDGKWLKRAKKAKSEKALVELLHETPKRPEFELRWICAASAYFHDRKLRRKELVYTPKKYEGVAGYEIEVGQDLLWIPAPDQHELVTALNL</sequence>
<protein>
    <submittedName>
        <fullName evidence="1">Uncharacterized protein</fullName>
    </submittedName>
</protein>
<organism evidence="1 2">
    <name type="scientific">Pseudomonas syringae pv. castaneae</name>
    <dbReference type="NCBI Taxonomy" id="264450"/>
    <lineage>
        <taxon>Bacteria</taxon>
        <taxon>Pseudomonadati</taxon>
        <taxon>Pseudomonadota</taxon>
        <taxon>Gammaproteobacteria</taxon>
        <taxon>Pseudomonadales</taxon>
        <taxon>Pseudomonadaceae</taxon>
        <taxon>Pseudomonas</taxon>
        <taxon>Pseudomonas syringae</taxon>
    </lineage>
</organism>
<proteinExistence type="predicted"/>